<comment type="pathway">
    <text evidence="7">Cofactor biosynthesis; tetrahydrofolate biosynthesis; 4-aminobenzoate from chorismate: step 2/2.</text>
</comment>
<dbReference type="EMBL" id="CP043869">
    <property type="protein sequence ID" value="QEQ97044.1"/>
    <property type="molecule type" value="Genomic_DNA"/>
</dbReference>
<dbReference type="GO" id="GO:0030170">
    <property type="term" value="F:pyridoxal phosphate binding"/>
    <property type="evidence" value="ECO:0007669"/>
    <property type="project" value="InterPro"/>
</dbReference>
<dbReference type="CDD" id="cd01559">
    <property type="entry name" value="ADCL_like"/>
    <property type="match status" value="1"/>
</dbReference>
<proteinExistence type="inferred from homology"/>
<keyword evidence="5" id="KW-0289">Folate biosynthesis</keyword>
<dbReference type="Proteomes" id="UP000324760">
    <property type="component" value="Chromosome"/>
</dbReference>
<comment type="cofactor">
    <cofactor evidence="1 14">
        <name>pyridoxal 5'-phosphate</name>
        <dbReference type="ChEBI" id="CHEBI:597326"/>
    </cofactor>
</comment>
<evidence type="ECO:0000256" key="10">
    <source>
        <dbReference type="ARBA" id="ARBA00054027"/>
    </source>
</evidence>
<dbReference type="GO" id="GO:0008696">
    <property type="term" value="F:4-amino-4-deoxychorismate lyase activity"/>
    <property type="evidence" value="ECO:0007669"/>
    <property type="project" value="UniProtKB-UniRule"/>
</dbReference>
<dbReference type="Pfam" id="PF01063">
    <property type="entry name" value="Aminotran_4"/>
    <property type="match status" value="1"/>
</dbReference>
<evidence type="ECO:0000256" key="3">
    <source>
        <dbReference type="ARBA" id="ARBA00011738"/>
    </source>
</evidence>
<evidence type="ECO:0000256" key="12">
    <source>
        <dbReference type="NCBIfam" id="TIGR03461"/>
    </source>
</evidence>
<evidence type="ECO:0000256" key="9">
    <source>
        <dbReference type="ARBA" id="ARBA00049529"/>
    </source>
</evidence>
<evidence type="ECO:0000256" key="7">
    <source>
        <dbReference type="ARBA" id="ARBA00035633"/>
    </source>
</evidence>
<keyword evidence="6 15" id="KW-0456">Lyase</keyword>
<dbReference type="NCBIfam" id="TIGR03461">
    <property type="entry name" value="pabC_Proteo"/>
    <property type="match status" value="1"/>
</dbReference>
<name>A0A5P1RBK7_9GAMM</name>
<keyword evidence="4 14" id="KW-0663">Pyridoxal phosphate</keyword>
<dbReference type="InterPro" id="IPR017824">
    <property type="entry name" value="Aminodeoxychorismate_lyase_IV"/>
</dbReference>
<dbReference type="SUPFAM" id="SSF56752">
    <property type="entry name" value="D-aminoacid aminotransferase-like PLP-dependent enzymes"/>
    <property type="match status" value="1"/>
</dbReference>
<dbReference type="AlphaFoldDB" id="A0A5P1RBK7"/>
<dbReference type="InterPro" id="IPR043132">
    <property type="entry name" value="BCAT-like_C"/>
</dbReference>
<dbReference type="InterPro" id="IPR018300">
    <property type="entry name" value="Aminotrans_IV_CS"/>
</dbReference>
<dbReference type="RefSeq" id="WP_138987646.1">
    <property type="nucleotide sequence ID" value="NZ_CP043869.1"/>
</dbReference>
<dbReference type="PANTHER" id="PTHR42743:SF2">
    <property type="entry name" value="AMINODEOXYCHORISMATE LYASE"/>
    <property type="match status" value="1"/>
</dbReference>
<sequence>MIRAVRPLSLFHRMGAIRSAAILVNGQFSSSVSAADRGLSYGDGLFETIQIRKGRALLWDDHIQRLHHGCIRLGISTEGLRQRIEADFQVLLTTVDNAKYAHGVFKVIVTRGEGLRGYFPTPDNPTTTVSQISSAPDWSQQSRHGISVRTCKTPLSINPLLAGIKHLNRLEQVIARGEWDDPFIAEGLMMDTEGFLVEGTMSNLFFIRDSVLHTPLLDRCGIVGVVRQAVLKIAQKEGIQTREERYRLDDLLQSTEVFLCNSVINICPIVRLGNTTWPVGRLTQTLQSLLEKEYCV</sequence>
<dbReference type="InterPro" id="IPR043131">
    <property type="entry name" value="BCAT-like_N"/>
</dbReference>
<dbReference type="FunFam" id="3.20.10.10:FF:000002">
    <property type="entry name" value="D-alanine aminotransferase"/>
    <property type="match status" value="1"/>
</dbReference>
<evidence type="ECO:0000313" key="15">
    <source>
        <dbReference type="EMBL" id="QEQ97044.1"/>
    </source>
</evidence>
<evidence type="ECO:0000256" key="11">
    <source>
        <dbReference type="ARBA" id="ARBA00069174"/>
    </source>
</evidence>
<dbReference type="KEGG" id="ncu:F0U83_10145"/>
<comment type="function">
    <text evidence="10">Involved in the biosynthesis of p-aminobenzoate (PABA), a precursor of tetrahydrofolate. Converts 4-amino-4-deoxychorismate into 4-aminobenzoate (PABA) and pyruvate.</text>
</comment>
<evidence type="ECO:0000256" key="1">
    <source>
        <dbReference type="ARBA" id="ARBA00001933"/>
    </source>
</evidence>
<dbReference type="OrthoDB" id="9805628at2"/>
<gene>
    <name evidence="15" type="primary">pabC</name>
    <name evidence="15" type="ORF">F0U83_10145</name>
</gene>
<dbReference type="InterPro" id="IPR050571">
    <property type="entry name" value="Class-IV_PLP-Dep_Aminotrnsfr"/>
</dbReference>
<comment type="similarity">
    <text evidence="2 13">Belongs to the class-IV pyridoxal-phosphate-dependent aminotransferase family.</text>
</comment>
<dbReference type="Gene3D" id="3.20.10.10">
    <property type="entry name" value="D-amino Acid Aminotransferase, subunit A, domain 2"/>
    <property type="match status" value="1"/>
</dbReference>
<dbReference type="GO" id="GO:0008153">
    <property type="term" value="P:4-aminobenzoate biosynthetic process"/>
    <property type="evidence" value="ECO:0007669"/>
    <property type="project" value="UniProtKB-UniRule"/>
</dbReference>
<dbReference type="PANTHER" id="PTHR42743">
    <property type="entry name" value="AMINO-ACID AMINOTRANSFERASE"/>
    <property type="match status" value="1"/>
</dbReference>
<comment type="catalytic activity">
    <reaction evidence="9">
        <text>4-amino-4-deoxychorismate = 4-aminobenzoate + pyruvate + H(+)</text>
        <dbReference type="Rhea" id="RHEA:16201"/>
        <dbReference type="ChEBI" id="CHEBI:15361"/>
        <dbReference type="ChEBI" id="CHEBI:15378"/>
        <dbReference type="ChEBI" id="CHEBI:17836"/>
        <dbReference type="ChEBI" id="CHEBI:58406"/>
        <dbReference type="EC" id="4.1.3.38"/>
    </reaction>
</comment>
<evidence type="ECO:0000256" key="2">
    <source>
        <dbReference type="ARBA" id="ARBA00009320"/>
    </source>
</evidence>
<organism evidence="15 16">
    <name type="scientific">Neptunomonas concharum</name>
    <dbReference type="NCBI Taxonomy" id="1031538"/>
    <lineage>
        <taxon>Bacteria</taxon>
        <taxon>Pseudomonadati</taxon>
        <taxon>Pseudomonadota</taxon>
        <taxon>Gammaproteobacteria</taxon>
        <taxon>Oceanospirillales</taxon>
        <taxon>Oceanospirillaceae</taxon>
        <taxon>Neptunomonas</taxon>
    </lineage>
</organism>
<reference evidence="15 16" key="1">
    <citation type="journal article" date="2019" name="Biochem. Eng. J.">
        <title>Metabolic engineering of the marine bacteria Neptunomonas concharum for the production of acetoin and meso-2,3-butanediol from acetate.</title>
        <authorList>
            <person name="Li W."/>
            <person name="Pu N."/>
            <person name="Liu C.-X."/>
            <person name="Yuan Q.-P."/>
            <person name="Li Z.-J."/>
        </authorList>
    </citation>
    <scope>NUCLEOTIDE SEQUENCE [LARGE SCALE GENOMIC DNA]</scope>
    <source>
        <strain evidence="15 16">JCM17730</strain>
    </source>
</reference>
<accession>A0A5P1RBK7</accession>
<dbReference type="NCBIfam" id="NF004761">
    <property type="entry name" value="PRK06092.1"/>
    <property type="match status" value="1"/>
</dbReference>
<evidence type="ECO:0000313" key="16">
    <source>
        <dbReference type="Proteomes" id="UP000324760"/>
    </source>
</evidence>
<dbReference type="GO" id="GO:0046656">
    <property type="term" value="P:folic acid biosynthetic process"/>
    <property type="evidence" value="ECO:0007669"/>
    <property type="project" value="UniProtKB-KW"/>
</dbReference>
<evidence type="ECO:0000256" key="13">
    <source>
        <dbReference type="RuleBase" id="RU004106"/>
    </source>
</evidence>
<dbReference type="Gene3D" id="3.30.470.10">
    <property type="match status" value="1"/>
</dbReference>
<dbReference type="GO" id="GO:0005829">
    <property type="term" value="C:cytosol"/>
    <property type="evidence" value="ECO:0007669"/>
    <property type="project" value="TreeGrafter"/>
</dbReference>
<keyword evidence="16" id="KW-1185">Reference proteome</keyword>
<comment type="subunit">
    <text evidence="3">Homodimer.</text>
</comment>
<dbReference type="InterPro" id="IPR001544">
    <property type="entry name" value="Aminotrans_IV"/>
</dbReference>
<dbReference type="InterPro" id="IPR036038">
    <property type="entry name" value="Aminotransferase-like"/>
</dbReference>
<evidence type="ECO:0000256" key="8">
    <source>
        <dbReference type="ARBA" id="ARBA00035676"/>
    </source>
</evidence>
<evidence type="ECO:0000256" key="14">
    <source>
        <dbReference type="RuleBase" id="RU004516"/>
    </source>
</evidence>
<protein>
    <recommendedName>
        <fullName evidence="11 12">Aminodeoxychorismate lyase</fullName>
        <ecNumber evidence="8 12">4.1.3.38</ecNumber>
    </recommendedName>
</protein>
<evidence type="ECO:0000256" key="4">
    <source>
        <dbReference type="ARBA" id="ARBA00022898"/>
    </source>
</evidence>
<dbReference type="EC" id="4.1.3.38" evidence="8 12"/>
<dbReference type="PROSITE" id="PS00770">
    <property type="entry name" value="AA_TRANSFER_CLASS_4"/>
    <property type="match status" value="1"/>
</dbReference>
<evidence type="ECO:0000256" key="6">
    <source>
        <dbReference type="ARBA" id="ARBA00023239"/>
    </source>
</evidence>
<evidence type="ECO:0000256" key="5">
    <source>
        <dbReference type="ARBA" id="ARBA00022909"/>
    </source>
</evidence>